<dbReference type="PIRSF" id="PIRSF029407">
    <property type="entry name" value="UCP029407"/>
    <property type="match status" value="1"/>
</dbReference>
<evidence type="ECO:0000313" key="2">
    <source>
        <dbReference type="Proteomes" id="UP000748752"/>
    </source>
</evidence>
<reference evidence="1 2" key="1">
    <citation type="journal article" date="2020" name="Microorganisms">
        <title>Osmotic Adaptation and Compatible Solute Biosynthesis of Phototrophic Bacteria as Revealed from Genome Analyses.</title>
        <authorList>
            <person name="Imhoff J.F."/>
            <person name="Rahn T."/>
            <person name="Kunzel S."/>
            <person name="Keller A."/>
            <person name="Neulinger S.C."/>
        </authorList>
    </citation>
    <scope>NUCLEOTIDE SEQUENCE [LARGE SCALE GENOMIC DNA]</scope>
    <source>
        <strain evidence="1 2">DSM 6210</strain>
    </source>
</reference>
<gene>
    <name evidence="1" type="ORF">CKO31_21790</name>
</gene>
<sequence>METERLTDSKPTEESRTRQVVAVLGCYRGGTSLLARLLPVIGVPLEGELMRAGGCNPTGFWENQDILQVNEELAAYLPRRGFSPNLEMARVQAQPGYPLVRERALEILKRLFEVSPVVGFKHPATSRLLPFWQGVFEEVQAGAAYLIAVRDPGATAESLRVNFHLRIEAGLLLWLEHLMRALQFTQARPRVIVSYERMLEAPPEQIARIVEAFGKTQQIDNTTIDWYAQRFVDRRLQHAAGGSRQTRRLLTDFPLVGELDGLLRARADDAIDELGFMDAAQSLIARFDRELPAIRLRYPCLADAERSRISRAGVLYFRLRHEGVRSTLRRLQERLEARLVRVGDRRRNY</sequence>
<dbReference type="Gene3D" id="3.40.50.300">
    <property type="entry name" value="P-loop containing nucleotide triphosphate hydrolases"/>
    <property type="match status" value="1"/>
</dbReference>
<name>A0ABS1CNF5_9GAMM</name>
<dbReference type="InterPro" id="IPR027417">
    <property type="entry name" value="P-loop_NTPase"/>
</dbReference>
<keyword evidence="2" id="KW-1185">Reference proteome</keyword>
<evidence type="ECO:0008006" key="3">
    <source>
        <dbReference type="Google" id="ProtNLM"/>
    </source>
</evidence>
<dbReference type="InterPro" id="IPR014556">
    <property type="entry name" value="UCP029407"/>
</dbReference>
<organism evidence="1 2">
    <name type="scientific">Thiohalocapsa halophila</name>
    <dbReference type="NCBI Taxonomy" id="69359"/>
    <lineage>
        <taxon>Bacteria</taxon>
        <taxon>Pseudomonadati</taxon>
        <taxon>Pseudomonadota</taxon>
        <taxon>Gammaproteobacteria</taxon>
        <taxon>Chromatiales</taxon>
        <taxon>Chromatiaceae</taxon>
        <taxon>Thiohalocapsa</taxon>
    </lineage>
</organism>
<dbReference type="Proteomes" id="UP000748752">
    <property type="component" value="Unassembled WGS sequence"/>
</dbReference>
<accession>A0ABS1CNF5</accession>
<protein>
    <recommendedName>
        <fullName evidence="3">Sulfotransferase</fullName>
    </recommendedName>
</protein>
<comment type="caution">
    <text evidence="1">The sequence shown here is derived from an EMBL/GenBank/DDBJ whole genome shotgun (WGS) entry which is preliminary data.</text>
</comment>
<dbReference type="SUPFAM" id="SSF52540">
    <property type="entry name" value="P-loop containing nucleoside triphosphate hydrolases"/>
    <property type="match status" value="1"/>
</dbReference>
<proteinExistence type="predicted"/>
<evidence type="ECO:0000313" key="1">
    <source>
        <dbReference type="EMBL" id="MBK1633335.1"/>
    </source>
</evidence>
<dbReference type="EMBL" id="NRRV01000079">
    <property type="protein sequence ID" value="MBK1633335.1"/>
    <property type="molecule type" value="Genomic_DNA"/>
</dbReference>